<accession>A0A197K5W3</accession>
<proteinExistence type="predicted"/>
<dbReference type="OrthoDB" id="2399148at2759"/>
<feature type="region of interest" description="Disordered" evidence="1">
    <location>
        <begin position="208"/>
        <end position="253"/>
    </location>
</feature>
<sequence>MGLTDDAYIKYKADQEPLLPGVAYAGAAAVAGSMLVNRVPRMSVKILTPLTLAAVTGAYFLPAHYDQLKHTWIPLKVSHSGETAPSTTSASLQDLKRSTEDTTLDLGHKTIDTVDDIARQTQAGWEDIKRKSENLAESYKEAGQDHVNKAVEKSVHEAKSWLDGQRAEADRLLHETASIITAKVGSTDHTNKFHNMPQNAKESAFYKETTAGEQPSSSRWSWWNSGNNSSSTTEKPATVSTKTETTPTTQRPRRVSIDKTVASAAIKQHDRVVNRAALMGLNAEETARKVHENVVDASMPKERQSRHEKHPIEISRRASQSDLKDGKYIVKVKPDAGDDELPERVGRMNALRRDFNHGLKNLEKRAHMLYDGVEHLEHKLNQQIQKNLQDEADFWHEQEMKEQANARGGSGRAM</sequence>
<feature type="compositionally biased region" description="Low complexity" evidence="1">
    <location>
        <begin position="238"/>
        <end position="249"/>
    </location>
</feature>
<evidence type="ECO:0000313" key="3">
    <source>
        <dbReference type="Proteomes" id="UP000078512"/>
    </source>
</evidence>
<gene>
    <name evidence="2" type="ORF">K457DRAFT_15614</name>
</gene>
<dbReference type="EMBL" id="KV442022">
    <property type="protein sequence ID" value="OAQ33047.1"/>
    <property type="molecule type" value="Genomic_DNA"/>
</dbReference>
<feature type="compositionally biased region" description="Low complexity" evidence="1">
    <location>
        <begin position="216"/>
        <end position="231"/>
    </location>
</feature>
<protein>
    <recommendedName>
        <fullName evidence="4">MICOS complex subunit</fullName>
    </recommendedName>
</protein>
<reference evidence="2 3" key="1">
    <citation type="submission" date="2016-05" db="EMBL/GenBank/DDBJ databases">
        <title>Genome sequencing reveals origins of a unique bacterial endosymbiosis in the earliest lineages of terrestrial Fungi.</title>
        <authorList>
            <consortium name="DOE Joint Genome Institute"/>
            <person name="Uehling J."/>
            <person name="Gryganskyi A."/>
            <person name="Hameed K."/>
            <person name="Tschaplinski T."/>
            <person name="Misztal P."/>
            <person name="Wu S."/>
            <person name="Desiro A."/>
            <person name="Vande Pol N."/>
            <person name="Du Z.-Y."/>
            <person name="Zienkiewicz A."/>
            <person name="Zienkiewicz K."/>
            <person name="Morin E."/>
            <person name="Tisserant E."/>
            <person name="Splivallo R."/>
            <person name="Hainaut M."/>
            <person name="Henrissat B."/>
            <person name="Ohm R."/>
            <person name="Kuo A."/>
            <person name="Yan J."/>
            <person name="Lipzen A."/>
            <person name="Nolan M."/>
            <person name="Labutti K."/>
            <person name="Barry K."/>
            <person name="Goldstein A."/>
            <person name="Labbe J."/>
            <person name="Schadt C."/>
            <person name="Tuskan G."/>
            <person name="Grigoriev I."/>
            <person name="Martin F."/>
            <person name="Vilgalys R."/>
            <person name="Bonito G."/>
        </authorList>
    </citation>
    <scope>NUCLEOTIDE SEQUENCE [LARGE SCALE GENOMIC DNA]</scope>
    <source>
        <strain evidence="2 3">AG-77</strain>
    </source>
</reference>
<keyword evidence="3" id="KW-1185">Reference proteome</keyword>
<dbReference type="AlphaFoldDB" id="A0A197K5W3"/>
<evidence type="ECO:0000313" key="2">
    <source>
        <dbReference type="EMBL" id="OAQ33047.1"/>
    </source>
</evidence>
<evidence type="ECO:0008006" key="4">
    <source>
        <dbReference type="Google" id="ProtNLM"/>
    </source>
</evidence>
<name>A0A197K5W3_9FUNG</name>
<organism evidence="2 3">
    <name type="scientific">Linnemannia elongata AG-77</name>
    <dbReference type="NCBI Taxonomy" id="1314771"/>
    <lineage>
        <taxon>Eukaryota</taxon>
        <taxon>Fungi</taxon>
        <taxon>Fungi incertae sedis</taxon>
        <taxon>Mucoromycota</taxon>
        <taxon>Mortierellomycotina</taxon>
        <taxon>Mortierellomycetes</taxon>
        <taxon>Mortierellales</taxon>
        <taxon>Mortierellaceae</taxon>
        <taxon>Linnemannia</taxon>
    </lineage>
</organism>
<dbReference type="Proteomes" id="UP000078512">
    <property type="component" value="Unassembled WGS sequence"/>
</dbReference>
<evidence type="ECO:0000256" key="1">
    <source>
        <dbReference type="SAM" id="MobiDB-lite"/>
    </source>
</evidence>